<reference evidence="1 2" key="1">
    <citation type="submission" date="2019-02" db="EMBL/GenBank/DDBJ databases">
        <title>Deep-cultivation of Planctomycetes and their phenomic and genomic characterization uncovers novel biology.</title>
        <authorList>
            <person name="Wiegand S."/>
            <person name="Jogler M."/>
            <person name="Boedeker C."/>
            <person name="Pinto D."/>
            <person name="Vollmers J."/>
            <person name="Rivas-Marin E."/>
            <person name="Kohn T."/>
            <person name="Peeters S.H."/>
            <person name="Heuer A."/>
            <person name="Rast P."/>
            <person name="Oberbeckmann S."/>
            <person name="Bunk B."/>
            <person name="Jeske O."/>
            <person name="Meyerdierks A."/>
            <person name="Storesund J.E."/>
            <person name="Kallscheuer N."/>
            <person name="Luecker S."/>
            <person name="Lage O.M."/>
            <person name="Pohl T."/>
            <person name="Merkel B.J."/>
            <person name="Hornburger P."/>
            <person name="Mueller R.-W."/>
            <person name="Bruemmer F."/>
            <person name="Labrenz M."/>
            <person name="Spormann A.M."/>
            <person name="Op Den Camp H."/>
            <person name="Overmann J."/>
            <person name="Amann R."/>
            <person name="Jetten M.S.M."/>
            <person name="Mascher T."/>
            <person name="Medema M.H."/>
            <person name="Devos D.P."/>
            <person name="Kaster A.-K."/>
            <person name="Ovreas L."/>
            <person name="Rohde M."/>
            <person name="Galperin M.Y."/>
            <person name="Jogler C."/>
        </authorList>
    </citation>
    <scope>NUCLEOTIDE SEQUENCE [LARGE SCALE GENOMIC DNA]</scope>
    <source>
        <strain evidence="1 2">Pla52n</strain>
    </source>
</reference>
<organism evidence="1 2">
    <name type="scientific">Stieleria varia</name>
    <dbReference type="NCBI Taxonomy" id="2528005"/>
    <lineage>
        <taxon>Bacteria</taxon>
        <taxon>Pseudomonadati</taxon>
        <taxon>Planctomycetota</taxon>
        <taxon>Planctomycetia</taxon>
        <taxon>Pirellulales</taxon>
        <taxon>Pirellulaceae</taxon>
        <taxon>Stieleria</taxon>
    </lineage>
</organism>
<protein>
    <submittedName>
        <fullName evidence="1">Uncharacterized protein</fullName>
    </submittedName>
</protein>
<evidence type="ECO:0000313" key="1">
    <source>
        <dbReference type="EMBL" id="TWU01032.1"/>
    </source>
</evidence>
<accession>A0A5C6APY0</accession>
<sequence length="200" mass="22272">MICLTSIRVADVNSATMAGNQPVHRSRACAVSQMDNQLSRPGDGYRSARLAIECRVEAGTDQSDRIAHGRVQPVQWQRAAMLPNRRSLYRDDQCRCTQAAGVVVTYHKRPPPRLGDLCRSARLAIECKVDAGTDLSDRIAHGRVQPVQWQRAAMLPNRRSLYRDDQCRCTQAAGVVVTHHKRPPPRLGDFCVMSKQDADG</sequence>
<gene>
    <name evidence="1" type="ORF">Pla52n_44030</name>
</gene>
<dbReference type="Proteomes" id="UP000320176">
    <property type="component" value="Unassembled WGS sequence"/>
</dbReference>
<name>A0A5C6APY0_9BACT</name>
<keyword evidence="2" id="KW-1185">Reference proteome</keyword>
<proteinExistence type="predicted"/>
<evidence type="ECO:0000313" key="2">
    <source>
        <dbReference type="Proteomes" id="UP000320176"/>
    </source>
</evidence>
<dbReference type="EMBL" id="SJPN01000005">
    <property type="protein sequence ID" value="TWU01032.1"/>
    <property type="molecule type" value="Genomic_DNA"/>
</dbReference>
<dbReference type="AlphaFoldDB" id="A0A5C6APY0"/>
<comment type="caution">
    <text evidence="1">The sequence shown here is derived from an EMBL/GenBank/DDBJ whole genome shotgun (WGS) entry which is preliminary data.</text>
</comment>